<dbReference type="PROSITE" id="PS00041">
    <property type="entry name" value="HTH_ARAC_FAMILY_1"/>
    <property type="match status" value="1"/>
</dbReference>
<dbReference type="AlphaFoldDB" id="A0A563VVA9"/>
<dbReference type="PANTHER" id="PTHR47893">
    <property type="entry name" value="REGULATORY PROTEIN PCHR"/>
    <property type="match status" value="1"/>
</dbReference>
<dbReference type="Proteomes" id="UP000320055">
    <property type="component" value="Unassembled WGS sequence"/>
</dbReference>
<dbReference type="InterPro" id="IPR053142">
    <property type="entry name" value="PchR_regulatory_protein"/>
</dbReference>
<dbReference type="InterPro" id="IPR009057">
    <property type="entry name" value="Homeodomain-like_sf"/>
</dbReference>
<reference evidence="5 6" key="1">
    <citation type="submission" date="2019-01" db="EMBL/GenBank/DDBJ databases">
        <authorList>
            <person name="Brito A."/>
        </authorList>
    </citation>
    <scope>NUCLEOTIDE SEQUENCE [LARGE SCALE GENOMIC DNA]</scope>
    <source>
        <strain evidence="5">1</strain>
    </source>
</reference>
<dbReference type="InterPro" id="IPR018060">
    <property type="entry name" value="HTH_AraC"/>
</dbReference>
<dbReference type="Pfam" id="PF12833">
    <property type="entry name" value="HTH_18"/>
    <property type="match status" value="1"/>
</dbReference>
<keyword evidence="1" id="KW-0805">Transcription regulation</keyword>
<dbReference type="SMART" id="SM00342">
    <property type="entry name" value="HTH_ARAC"/>
    <property type="match status" value="1"/>
</dbReference>
<dbReference type="OrthoDB" id="7544370at2"/>
<dbReference type="SUPFAM" id="SSF46689">
    <property type="entry name" value="Homeodomain-like"/>
    <property type="match status" value="2"/>
</dbReference>
<protein>
    <submittedName>
        <fullName evidence="5">Transcriptional regulator, AraC family</fullName>
    </submittedName>
</protein>
<dbReference type="InterPro" id="IPR020449">
    <property type="entry name" value="Tscrpt_reg_AraC-type_HTH"/>
</dbReference>
<feature type="domain" description="HTH araC/xylS-type" evidence="4">
    <location>
        <begin position="230"/>
        <end position="328"/>
    </location>
</feature>
<organism evidence="5 6">
    <name type="scientific">Hyella patelloides LEGE 07179</name>
    <dbReference type="NCBI Taxonomy" id="945734"/>
    <lineage>
        <taxon>Bacteria</taxon>
        <taxon>Bacillati</taxon>
        <taxon>Cyanobacteriota</taxon>
        <taxon>Cyanophyceae</taxon>
        <taxon>Pleurocapsales</taxon>
        <taxon>Hyellaceae</taxon>
        <taxon>Hyella</taxon>
    </lineage>
</organism>
<dbReference type="InterPro" id="IPR018062">
    <property type="entry name" value="HTH_AraC-typ_CS"/>
</dbReference>
<keyword evidence="3" id="KW-0804">Transcription</keyword>
<proteinExistence type="predicted"/>
<evidence type="ECO:0000256" key="1">
    <source>
        <dbReference type="ARBA" id="ARBA00023015"/>
    </source>
</evidence>
<dbReference type="PRINTS" id="PR00032">
    <property type="entry name" value="HTHARAC"/>
</dbReference>
<accession>A0A563VVA9</accession>
<evidence type="ECO:0000259" key="4">
    <source>
        <dbReference type="PROSITE" id="PS01124"/>
    </source>
</evidence>
<sequence length="333" mass="38195">MTLTISASEYAQLHQQKTKHYNKNLFLEEFETIYEKPKCLLQGGFTRRLELIPGILLDIFNWNYQNEMILKVPVHPHPIQFLFLSSGFIDYENIYPTFGGKRSYLSGSGISPSYLEKYRRSQYISGINIHIEPHKLTELFPDLLETQSQFGKLFLKQDELKTSFFPEVTPLMGKIVQQIINAPFHGVTKKIYLQGKVLELLALQFEAITTDQNQLKSLSKLKPQTINRIYHAQDILHHTYYNPPSVIELAQTVGISDRTLQRGFRQLFDTTIIGYITFLRIFQAEKLLRLGNTTVAEVANAIGYSHLGHFAAAFKRQFGITPSECLAGKIFKG</sequence>
<dbReference type="PANTHER" id="PTHR47893:SF1">
    <property type="entry name" value="REGULATORY PROTEIN PCHR"/>
    <property type="match status" value="1"/>
</dbReference>
<evidence type="ECO:0000313" key="5">
    <source>
        <dbReference type="EMBL" id="VEP15211.1"/>
    </source>
</evidence>
<evidence type="ECO:0000313" key="6">
    <source>
        <dbReference type="Proteomes" id="UP000320055"/>
    </source>
</evidence>
<name>A0A563VVA9_9CYAN</name>
<evidence type="ECO:0000256" key="3">
    <source>
        <dbReference type="ARBA" id="ARBA00023163"/>
    </source>
</evidence>
<dbReference type="EMBL" id="CAACVJ010000242">
    <property type="protein sequence ID" value="VEP15211.1"/>
    <property type="molecule type" value="Genomic_DNA"/>
</dbReference>
<dbReference type="GO" id="GO:0003700">
    <property type="term" value="F:DNA-binding transcription factor activity"/>
    <property type="evidence" value="ECO:0007669"/>
    <property type="project" value="InterPro"/>
</dbReference>
<dbReference type="PROSITE" id="PS01124">
    <property type="entry name" value="HTH_ARAC_FAMILY_2"/>
    <property type="match status" value="1"/>
</dbReference>
<dbReference type="RefSeq" id="WP_144873984.1">
    <property type="nucleotide sequence ID" value="NZ_LR214055.1"/>
</dbReference>
<gene>
    <name evidence="5" type="ORF">H1P_3160006</name>
</gene>
<dbReference type="GO" id="GO:0043565">
    <property type="term" value="F:sequence-specific DNA binding"/>
    <property type="evidence" value="ECO:0007669"/>
    <property type="project" value="InterPro"/>
</dbReference>
<evidence type="ECO:0000256" key="2">
    <source>
        <dbReference type="ARBA" id="ARBA00023125"/>
    </source>
</evidence>
<dbReference type="Gene3D" id="1.10.10.60">
    <property type="entry name" value="Homeodomain-like"/>
    <property type="match status" value="1"/>
</dbReference>
<keyword evidence="2" id="KW-0238">DNA-binding</keyword>
<keyword evidence="6" id="KW-1185">Reference proteome</keyword>